<keyword evidence="2" id="KW-0479">Metal-binding</keyword>
<dbReference type="InterPro" id="IPR006879">
    <property type="entry name" value="YdjC-like"/>
</dbReference>
<dbReference type="GO" id="GO:0016740">
    <property type="term" value="F:transferase activity"/>
    <property type="evidence" value="ECO:0007669"/>
    <property type="project" value="UniProtKB-KW"/>
</dbReference>
<keyword evidence="6" id="KW-0808">Transferase</keyword>
<dbReference type="OrthoDB" id="9774177at2"/>
<evidence type="ECO:0000313" key="6">
    <source>
        <dbReference type="EMBL" id="AXC10562.1"/>
    </source>
</evidence>
<dbReference type="Gene3D" id="3.20.20.370">
    <property type="entry name" value="Glycoside hydrolase/deacetylase"/>
    <property type="match status" value="1"/>
</dbReference>
<dbReference type="AlphaFoldDB" id="A0A2Z5FUY5"/>
<dbReference type="KEGG" id="abas:ACPOL_1214"/>
<dbReference type="Pfam" id="PF04794">
    <property type="entry name" value="YdjC"/>
    <property type="match status" value="1"/>
</dbReference>
<reference evidence="6 7" key="1">
    <citation type="journal article" date="2018" name="Front. Microbiol.">
        <title>Hydrolytic Capabilities as a Key to Environmental Success: Chitinolytic and Cellulolytic Acidobacteria From Acidic Sub-arctic Soils and Boreal Peatlands.</title>
        <authorList>
            <person name="Belova S.E."/>
            <person name="Ravin N.V."/>
            <person name="Pankratov T.A."/>
            <person name="Rakitin A.L."/>
            <person name="Ivanova A.A."/>
            <person name="Beletsky A.V."/>
            <person name="Mardanov A.V."/>
            <person name="Sinninghe Damste J.S."/>
            <person name="Dedysh S.N."/>
        </authorList>
    </citation>
    <scope>NUCLEOTIDE SEQUENCE [LARGE SCALE GENOMIC DNA]</scope>
    <source>
        <strain evidence="6 7">SBC82</strain>
    </source>
</reference>
<dbReference type="GO" id="GO:0046872">
    <property type="term" value="F:metal ion binding"/>
    <property type="evidence" value="ECO:0007669"/>
    <property type="project" value="UniProtKB-KW"/>
</dbReference>
<protein>
    <submittedName>
        <fullName evidence="6">Cellobiose phosphotransferase system YdjC-like protein</fullName>
    </submittedName>
</protein>
<dbReference type="GO" id="GO:0019213">
    <property type="term" value="F:deacetylase activity"/>
    <property type="evidence" value="ECO:0007669"/>
    <property type="project" value="TreeGrafter"/>
</dbReference>
<evidence type="ECO:0000256" key="5">
    <source>
        <dbReference type="ARBA" id="ARBA00023277"/>
    </source>
</evidence>
<dbReference type="RefSeq" id="WP_114206172.1">
    <property type="nucleotide sequence ID" value="NZ_CP030840.1"/>
</dbReference>
<dbReference type="InterPro" id="IPR011330">
    <property type="entry name" value="Glyco_hydro/deAcase_b/a-brl"/>
</dbReference>
<dbReference type="GO" id="GO:0005975">
    <property type="term" value="P:carbohydrate metabolic process"/>
    <property type="evidence" value="ECO:0007669"/>
    <property type="project" value="InterPro"/>
</dbReference>
<name>A0A2Z5FUY5_9BACT</name>
<dbReference type="PANTHER" id="PTHR31609:SF1">
    <property type="entry name" value="CARBOHYDRATE DEACETYLASE"/>
    <property type="match status" value="1"/>
</dbReference>
<evidence type="ECO:0000256" key="3">
    <source>
        <dbReference type="ARBA" id="ARBA00022801"/>
    </source>
</evidence>
<keyword evidence="3" id="KW-0378">Hydrolase</keyword>
<dbReference type="GO" id="GO:0016787">
    <property type="term" value="F:hydrolase activity"/>
    <property type="evidence" value="ECO:0007669"/>
    <property type="project" value="UniProtKB-KW"/>
</dbReference>
<evidence type="ECO:0000256" key="2">
    <source>
        <dbReference type="ARBA" id="ARBA00022723"/>
    </source>
</evidence>
<keyword evidence="4" id="KW-0460">Magnesium</keyword>
<dbReference type="PANTHER" id="PTHR31609">
    <property type="entry name" value="YDJC DEACETYLASE FAMILY MEMBER"/>
    <property type="match status" value="1"/>
</dbReference>
<accession>A0A2Z5FUY5</accession>
<evidence type="ECO:0000313" key="7">
    <source>
        <dbReference type="Proteomes" id="UP000253606"/>
    </source>
</evidence>
<proteinExistence type="predicted"/>
<evidence type="ECO:0000256" key="1">
    <source>
        <dbReference type="ARBA" id="ARBA00001946"/>
    </source>
</evidence>
<gene>
    <name evidence="6" type="ORF">ACPOL_1214</name>
</gene>
<sequence length="295" mass="31881">MKRLIINADDFGLTAGVNRAVLELARAGVLTSATLMAKASDTAEAAEAALRRPNLAVGCHVVLVDGTPVSAPDAIPTLIDPGSSRENPRFRSTLNAFISDLLRGRIREADIETEAVAQIRRLQQLDIAVSHVDTHKHTHAFPRVLRPLLRAAVLRHVACIRNPFEPEWSVAATGSASLLRRLQVRALQTQRRYFLAAAEHIGVFTTGGSIGVLATGTLDSSTLRRLLAAMPEGTWELVCHPGYADDALRAAGTRLLVSREVERQALLDTVPEAARDNVALIHYGNLKATSFLGVM</sequence>
<comment type="cofactor">
    <cofactor evidence="1">
        <name>Mg(2+)</name>
        <dbReference type="ChEBI" id="CHEBI:18420"/>
    </cofactor>
</comment>
<dbReference type="EMBL" id="CP030840">
    <property type="protein sequence ID" value="AXC10562.1"/>
    <property type="molecule type" value="Genomic_DNA"/>
</dbReference>
<organism evidence="6 7">
    <name type="scientific">Acidisarcina polymorpha</name>
    <dbReference type="NCBI Taxonomy" id="2211140"/>
    <lineage>
        <taxon>Bacteria</taxon>
        <taxon>Pseudomonadati</taxon>
        <taxon>Acidobacteriota</taxon>
        <taxon>Terriglobia</taxon>
        <taxon>Terriglobales</taxon>
        <taxon>Acidobacteriaceae</taxon>
        <taxon>Acidisarcina</taxon>
    </lineage>
</organism>
<keyword evidence="5" id="KW-0119">Carbohydrate metabolism</keyword>
<keyword evidence="7" id="KW-1185">Reference proteome</keyword>
<dbReference type="SUPFAM" id="SSF88713">
    <property type="entry name" value="Glycoside hydrolase/deacetylase"/>
    <property type="match status" value="1"/>
</dbReference>
<evidence type="ECO:0000256" key="4">
    <source>
        <dbReference type="ARBA" id="ARBA00022842"/>
    </source>
</evidence>
<dbReference type="Proteomes" id="UP000253606">
    <property type="component" value="Chromosome"/>
</dbReference>